<reference evidence="1 2" key="1">
    <citation type="journal article" date="2018" name="Nat. Ecol. Evol.">
        <title>Pezizomycetes genomes reveal the molecular basis of ectomycorrhizal truffle lifestyle.</title>
        <authorList>
            <person name="Murat C."/>
            <person name="Payen T."/>
            <person name="Noel B."/>
            <person name="Kuo A."/>
            <person name="Morin E."/>
            <person name="Chen J."/>
            <person name="Kohler A."/>
            <person name="Krizsan K."/>
            <person name="Balestrini R."/>
            <person name="Da Silva C."/>
            <person name="Montanini B."/>
            <person name="Hainaut M."/>
            <person name="Levati E."/>
            <person name="Barry K.W."/>
            <person name="Belfiori B."/>
            <person name="Cichocki N."/>
            <person name="Clum A."/>
            <person name="Dockter R.B."/>
            <person name="Fauchery L."/>
            <person name="Guy J."/>
            <person name="Iotti M."/>
            <person name="Le Tacon F."/>
            <person name="Lindquist E.A."/>
            <person name="Lipzen A."/>
            <person name="Malagnac F."/>
            <person name="Mello A."/>
            <person name="Molinier V."/>
            <person name="Miyauchi S."/>
            <person name="Poulain J."/>
            <person name="Riccioni C."/>
            <person name="Rubini A."/>
            <person name="Sitrit Y."/>
            <person name="Splivallo R."/>
            <person name="Traeger S."/>
            <person name="Wang M."/>
            <person name="Zifcakova L."/>
            <person name="Wipf D."/>
            <person name="Zambonelli A."/>
            <person name="Paolocci F."/>
            <person name="Nowrousian M."/>
            <person name="Ottonello S."/>
            <person name="Baldrian P."/>
            <person name="Spatafora J.W."/>
            <person name="Henrissat B."/>
            <person name="Nagy L.G."/>
            <person name="Aury J.M."/>
            <person name="Wincker P."/>
            <person name="Grigoriev I.V."/>
            <person name="Bonfante P."/>
            <person name="Martin F.M."/>
        </authorList>
    </citation>
    <scope>NUCLEOTIDE SEQUENCE [LARGE SCALE GENOMIC DNA]</scope>
    <source>
        <strain evidence="1 2">ATCC MYA-4762</strain>
    </source>
</reference>
<accession>A0A3N4L7V3</accession>
<keyword evidence="2" id="KW-1185">Reference proteome</keyword>
<protein>
    <submittedName>
        <fullName evidence="1">Uncharacterized protein</fullName>
    </submittedName>
</protein>
<sequence>MDHVFIEHVPLSNATTAVMRAVRLPKQSKKFSTTATTVCKTPEFDLTVANWRDSKASTFLKEFALENTGNKDYVARGLIGSLAQHYLGKQEYHCSMGQSHACMVSCNEVVSLVQDPAEARAVYFILTAARHYLEVMEIADRAMLAAQVNVGQWSDAMSLKFFWTNETPHDRVFKLTIGLMSSFITFMFSTFIPLVPFHHAENVIQRKLDALEKGGTTLTGIEADEVNLLLINQKKELQEKIIKAKAAGNWLKVGYNAIGNGIPILGIPAMEFWSWEGYEKAQVHNVAELGLAVSQLVSESRVKNAESIVEFFSGRLVESDGTTMLQKILDSGSFLSVSAQMLHQWSGPNVEKRLTDALKFRILSEALKSQGVFIHCTKDMNAFTCENDSRGPQNLKACIDGRVCYMSKWAGRGYWWRHHCEEPFGVDSMGDWPFLVSPEDIIISSYKTYILSKGGPGKDYAHAKFMSDEEMISPQNFLDASTPGAFYLPVCVNDRFHQSTPLDDYTLWDDFNQYSEKKSLPCSCGPAGWGEETEQVWLDTGLAMAKHADRYRRSFCPKQLAAKIPKQNKLELYVHECRLGISHAPGFLNRDGFKNERHPHCDVVLDILTRLGGGPTDVDPYMKLGLECKAGLHVTGSKRKPVKECDLYMGAGYEELARLAAFKKGLDGGQGEQVK</sequence>
<evidence type="ECO:0000313" key="2">
    <source>
        <dbReference type="Proteomes" id="UP000267821"/>
    </source>
</evidence>
<dbReference type="AlphaFoldDB" id="A0A3N4L7V3"/>
<dbReference type="InParanoid" id="A0A3N4L7V3"/>
<organism evidence="1 2">
    <name type="scientific">Terfezia boudieri ATCC MYA-4762</name>
    <dbReference type="NCBI Taxonomy" id="1051890"/>
    <lineage>
        <taxon>Eukaryota</taxon>
        <taxon>Fungi</taxon>
        <taxon>Dikarya</taxon>
        <taxon>Ascomycota</taxon>
        <taxon>Pezizomycotina</taxon>
        <taxon>Pezizomycetes</taxon>
        <taxon>Pezizales</taxon>
        <taxon>Pezizaceae</taxon>
        <taxon>Terfezia</taxon>
    </lineage>
</organism>
<gene>
    <name evidence="1" type="ORF">L211DRAFT_843106</name>
</gene>
<dbReference type="EMBL" id="ML121602">
    <property type="protein sequence ID" value="RPB18970.1"/>
    <property type="molecule type" value="Genomic_DNA"/>
</dbReference>
<name>A0A3N4L7V3_9PEZI</name>
<dbReference type="OrthoDB" id="5301632at2759"/>
<proteinExistence type="predicted"/>
<dbReference type="Proteomes" id="UP000267821">
    <property type="component" value="Unassembled WGS sequence"/>
</dbReference>
<evidence type="ECO:0000313" key="1">
    <source>
        <dbReference type="EMBL" id="RPB18970.1"/>
    </source>
</evidence>